<evidence type="ECO:0000259" key="2">
    <source>
        <dbReference type="Pfam" id="PF05699"/>
    </source>
</evidence>
<organism evidence="3 4">
    <name type="scientific">Astyanax mexicanus</name>
    <name type="common">Blind cave fish</name>
    <name type="synonym">Astyanax fasciatus mexicanus</name>
    <dbReference type="NCBI Taxonomy" id="7994"/>
    <lineage>
        <taxon>Eukaryota</taxon>
        <taxon>Metazoa</taxon>
        <taxon>Chordata</taxon>
        <taxon>Craniata</taxon>
        <taxon>Vertebrata</taxon>
        <taxon>Euteleostomi</taxon>
        <taxon>Actinopterygii</taxon>
        <taxon>Neopterygii</taxon>
        <taxon>Teleostei</taxon>
        <taxon>Ostariophysi</taxon>
        <taxon>Characiformes</taxon>
        <taxon>Characoidei</taxon>
        <taxon>Acestrorhamphidae</taxon>
        <taxon>Acestrorhamphinae</taxon>
        <taxon>Astyanax</taxon>
    </lineage>
</organism>
<dbReference type="InterPro" id="IPR012337">
    <property type="entry name" value="RNaseH-like_sf"/>
</dbReference>
<feature type="region of interest" description="Disordered" evidence="1">
    <location>
        <begin position="1"/>
        <end position="36"/>
    </location>
</feature>
<dbReference type="AlphaFoldDB" id="A0A8T2M7Z1"/>
<evidence type="ECO:0000313" key="4">
    <source>
        <dbReference type="Proteomes" id="UP000752171"/>
    </source>
</evidence>
<protein>
    <submittedName>
        <fullName evidence="3">Zinc finger BED domain-containing protein 1-like</fullName>
    </submittedName>
</protein>
<dbReference type="GO" id="GO:0046983">
    <property type="term" value="F:protein dimerization activity"/>
    <property type="evidence" value="ECO:0007669"/>
    <property type="project" value="InterPro"/>
</dbReference>
<reference evidence="3 4" key="1">
    <citation type="submission" date="2021-07" db="EMBL/GenBank/DDBJ databases">
        <authorList>
            <person name="Imarazene B."/>
            <person name="Zahm M."/>
            <person name="Klopp C."/>
            <person name="Cabau C."/>
            <person name="Beille S."/>
            <person name="Jouanno E."/>
            <person name="Castinel A."/>
            <person name="Lluch J."/>
            <person name="Gil L."/>
            <person name="Kuchtly C."/>
            <person name="Lopez Roques C."/>
            <person name="Donnadieu C."/>
            <person name="Parrinello H."/>
            <person name="Journot L."/>
            <person name="Du K."/>
            <person name="Schartl M."/>
            <person name="Retaux S."/>
            <person name="Guiguen Y."/>
        </authorList>
    </citation>
    <scope>NUCLEOTIDE SEQUENCE [LARGE SCALE GENOMIC DNA]</scope>
    <source>
        <strain evidence="3">Pach_M1</strain>
        <tissue evidence="3">Testis</tissue>
    </source>
</reference>
<feature type="compositionally biased region" description="Low complexity" evidence="1">
    <location>
        <begin position="9"/>
        <end position="24"/>
    </location>
</feature>
<dbReference type="SUPFAM" id="SSF53098">
    <property type="entry name" value="Ribonuclease H-like"/>
    <property type="match status" value="1"/>
</dbReference>
<dbReference type="PANTHER" id="PTHR47611:SF3">
    <property type="entry name" value="HAT C-TERMINAL DIMERISATION DOMAIN-CONTAINING PROTEIN"/>
    <property type="match status" value="1"/>
</dbReference>
<accession>A0A8T2M7Z1</accession>
<evidence type="ECO:0000256" key="1">
    <source>
        <dbReference type="SAM" id="MobiDB-lite"/>
    </source>
</evidence>
<comment type="caution">
    <text evidence="3">The sequence shown here is derived from an EMBL/GenBank/DDBJ whole genome shotgun (WGS) entry which is preliminary data.</text>
</comment>
<dbReference type="EMBL" id="JAICCE010000004">
    <property type="protein sequence ID" value="KAG9278042.1"/>
    <property type="molecule type" value="Genomic_DNA"/>
</dbReference>
<evidence type="ECO:0000313" key="3">
    <source>
        <dbReference type="EMBL" id="KAG9278042.1"/>
    </source>
</evidence>
<feature type="domain" description="HAT C-terminal dimerisation" evidence="2">
    <location>
        <begin position="67"/>
        <end position="145"/>
    </location>
</feature>
<proteinExistence type="predicted"/>
<dbReference type="InterPro" id="IPR008906">
    <property type="entry name" value="HATC_C_dom"/>
</dbReference>
<dbReference type="PANTHER" id="PTHR47611">
    <property type="entry name" value="HAT DIMERISATION DOMAIN, C-TERMINAL"/>
    <property type="match status" value="1"/>
</dbReference>
<name>A0A8T2M7Z1_ASTMX</name>
<gene>
    <name evidence="3" type="ORF">AMEX_G5833</name>
</gene>
<dbReference type="Pfam" id="PF05699">
    <property type="entry name" value="Dimer_Tnp_hAT"/>
    <property type="match status" value="1"/>
</dbReference>
<dbReference type="Proteomes" id="UP000752171">
    <property type="component" value="Unassembled WGS sequence"/>
</dbReference>
<sequence>METAEDSHTAGPSTASAQAPAAEAGADDDTGVPAKKTKKSFFGSYFKKTKESKEGESLDTMIEKEMKSYLMIPEVDSDVNPLDWWKMQEVNFPRLGKLAKKYLCIPASSSPSERVFSTGGNIVTCNRASLKPDAVDRLVILSHNLR</sequence>